<dbReference type="SUPFAM" id="SSF55874">
    <property type="entry name" value="ATPase domain of HSP90 chaperone/DNA topoisomerase II/histidine kinase"/>
    <property type="match status" value="1"/>
</dbReference>
<reference evidence="11" key="1">
    <citation type="submission" date="2020-10" db="EMBL/GenBank/DDBJ databases">
        <authorList>
            <person name="Gilroy R."/>
        </authorList>
    </citation>
    <scope>NUCLEOTIDE SEQUENCE</scope>
    <source>
        <strain evidence="11">CHK178-757</strain>
    </source>
</reference>
<proteinExistence type="predicted"/>
<dbReference type="InterPro" id="IPR003594">
    <property type="entry name" value="HATPase_dom"/>
</dbReference>
<comment type="caution">
    <text evidence="11">The sequence shown here is derived from an EMBL/GenBank/DDBJ whole genome shotgun (WGS) entry which is preliminary data.</text>
</comment>
<keyword evidence="3" id="KW-0597">Phosphoprotein</keyword>
<keyword evidence="9" id="KW-0812">Transmembrane</keyword>
<dbReference type="SMART" id="SM00387">
    <property type="entry name" value="HATPase_c"/>
    <property type="match status" value="1"/>
</dbReference>
<dbReference type="InterPro" id="IPR005467">
    <property type="entry name" value="His_kinase_dom"/>
</dbReference>
<evidence type="ECO:0000256" key="3">
    <source>
        <dbReference type="ARBA" id="ARBA00022553"/>
    </source>
</evidence>
<keyword evidence="5" id="KW-0547">Nucleotide-binding</keyword>
<feature type="transmembrane region" description="Helical" evidence="9">
    <location>
        <begin position="145"/>
        <end position="169"/>
    </location>
</feature>
<evidence type="ECO:0000313" key="11">
    <source>
        <dbReference type="EMBL" id="HIS46925.1"/>
    </source>
</evidence>
<feature type="domain" description="Histidine kinase" evidence="10">
    <location>
        <begin position="261"/>
        <end position="469"/>
    </location>
</feature>
<feature type="transmembrane region" description="Helical" evidence="9">
    <location>
        <begin position="81"/>
        <end position="102"/>
    </location>
</feature>
<evidence type="ECO:0000256" key="7">
    <source>
        <dbReference type="ARBA" id="ARBA00022840"/>
    </source>
</evidence>
<dbReference type="GO" id="GO:0005524">
    <property type="term" value="F:ATP binding"/>
    <property type="evidence" value="ECO:0007669"/>
    <property type="project" value="UniProtKB-KW"/>
</dbReference>
<accession>A0A9D1F3G9</accession>
<dbReference type="EMBL" id="DVIT01000019">
    <property type="protein sequence ID" value="HIS46925.1"/>
    <property type="molecule type" value="Genomic_DNA"/>
</dbReference>
<evidence type="ECO:0000256" key="6">
    <source>
        <dbReference type="ARBA" id="ARBA00022777"/>
    </source>
</evidence>
<evidence type="ECO:0000256" key="1">
    <source>
        <dbReference type="ARBA" id="ARBA00000085"/>
    </source>
</evidence>
<dbReference type="Gene3D" id="3.30.565.10">
    <property type="entry name" value="Histidine kinase-like ATPase, C-terminal domain"/>
    <property type="match status" value="1"/>
</dbReference>
<dbReference type="PRINTS" id="PR00344">
    <property type="entry name" value="BCTRLSENSOR"/>
</dbReference>
<evidence type="ECO:0000256" key="5">
    <source>
        <dbReference type="ARBA" id="ARBA00022741"/>
    </source>
</evidence>
<evidence type="ECO:0000256" key="8">
    <source>
        <dbReference type="ARBA" id="ARBA00023012"/>
    </source>
</evidence>
<sequence>MGGNGLPNVLLLLFTMLIWSLYGLIFISSPRNKVNQWCCISGILLSVGVLKEYIYFGGFFAGQYSLLLGIRYETDELINSIMTAVLYYIAMPCAVICGLYFARLDRIIPRLFHFIEIALFFPVLVFCVVYPWSQTRIIPLTNENAYGIVAGYNLIYGLLATIPIVIALIRERKNDAFRQRRLVSVIVLLPLWYWLITVFGFHLLGLENLYKVWQGNVIIILCLFIYYLYHLFHRGIWGMRLSREHFDWSEESVKLPDDSRYVIHMLKNETAKLRLSTQLIRDLNIPEALDELDIIQRSIDHMERFTQKSTDYTGEIHVEAEMINMEELFASVTEELTGGWKGSVKLQVETKNPELYCDPVHIKEVLCNLVSNSLDAMGDEGTLTLSYRTPKKDVALIQVMDTGCGIAPENIDRIFEMYYSSYSDPNHFGMGLPYCRNVIKAHGGYISVKSSTDPASHGTEFTLCLPRRNRTEIRHKRKEKSSWKQP</sequence>
<dbReference type="EC" id="2.7.13.3" evidence="2"/>
<dbReference type="PROSITE" id="PS50109">
    <property type="entry name" value="HIS_KIN"/>
    <property type="match status" value="1"/>
</dbReference>
<dbReference type="AlphaFoldDB" id="A0A9D1F3G9"/>
<evidence type="ECO:0000313" key="12">
    <source>
        <dbReference type="Proteomes" id="UP000823927"/>
    </source>
</evidence>
<reference evidence="11" key="2">
    <citation type="journal article" date="2021" name="PeerJ">
        <title>Extensive microbial diversity within the chicken gut microbiome revealed by metagenomics and culture.</title>
        <authorList>
            <person name="Gilroy R."/>
            <person name="Ravi A."/>
            <person name="Getino M."/>
            <person name="Pursley I."/>
            <person name="Horton D.L."/>
            <person name="Alikhan N.F."/>
            <person name="Baker D."/>
            <person name="Gharbi K."/>
            <person name="Hall N."/>
            <person name="Watson M."/>
            <person name="Adriaenssens E.M."/>
            <person name="Foster-Nyarko E."/>
            <person name="Jarju S."/>
            <person name="Secka A."/>
            <person name="Antonio M."/>
            <person name="Oren A."/>
            <person name="Chaudhuri R.R."/>
            <person name="La Ragione R."/>
            <person name="Hildebrand F."/>
            <person name="Pallen M.J."/>
        </authorList>
    </citation>
    <scope>NUCLEOTIDE SEQUENCE</scope>
    <source>
        <strain evidence="11">CHK178-757</strain>
    </source>
</reference>
<feature type="transmembrane region" description="Helical" evidence="9">
    <location>
        <begin position="213"/>
        <end position="232"/>
    </location>
</feature>
<feature type="transmembrane region" description="Helical" evidence="9">
    <location>
        <begin position="6"/>
        <end position="27"/>
    </location>
</feature>
<dbReference type="GO" id="GO:0004673">
    <property type="term" value="F:protein histidine kinase activity"/>
    <property type="evidence" value="ECO:0007669"/>
    <property type="project" value="UniProtKB-EC"/>
</dbReference>
<keyword evidence="9" id="KW-0472">Membrane</keyword>
<keyword evidence="7" id="KW-0067">ATP-binding</keyword>
<feature type="transmembrane region" description="Helical" evidence="9">
    <location>
        <begin position="114"/>
        <end position="133"/>
    </location>
</feature>
<organism evidence="11 12">
    <name type="scientific">Candidatus Scybalocola faecigallinarum</name>
    <dbReference type="NCBI Taxonomy" id="2840941"/>
    <lineage>
        <taxon>Bacteria</taxon>
        <taxon>Bacillati</taxon>
        <taxon>Bacillota</taxon>
        <taxon>Clostridia</taxon>
        <taxon>Lachnospirales</taxon>
        <taxon>Lachnospiraceae</taxon>
        <taxon>Lachnospiraceae incertae sedis</taxon>
        <taxon>Candidatus Scybalocola (ex Gilroy et al. 2021)</taxon>
    </lineage>
</organism>
<evidence type="ECO:0000256" key="9">
    <source>
        <dbReference type="SAM" id="Phobius"/>
    </source>
</evidence>
<dbReference type="InterPro" id="IPR004358">
    <property type="entry name" value="Sig_transdc_His_kin-like_C"/>
</dbReference>
<feature type="transmembrane region" description="Helical" evidence="9">
    <location>
        <begin position="39"/>
        <end position="61"/>
    </location>
</feature>
<dbReference type="GO" id="GO:0000160">
    <property type="term" value="P:phosphorelay signal transduction system"/>
    <property type="evidence" value="ECO:0007669"/>
    <property type="project" value="UniProtKB-KW"/>
</dbReference>
<keyword evidence="4" id="KW-0808">Transferase</keyword>
<keyword evidence="8" id="KW-0902">Two-component regulatory system</keyword>
<dbReference type="PANTHER" id="PTHR43065:SF10">
    <property type="entry name" value="PEROXIDE STRESS-ACTIVATED HISTIDINE KINASE MAK3"/>
    <property type="match status" value="1"/>
</dbReference>
<dbReference type="PANTHER" id="PTHR43065">
    <property type="entry name" value="SENSOR HISTIDINE KINASE"/>
    <property type="match status" value="1"/>
</dbReference>
<evidence type="ECO:0000256" key="2">
    <source>
        <dbReference type="ARBA" id="ARBA00012438"/>
    </source>
</evidence>
<dbReference type="InterPro" id="IPR036890">
    <property type="entry name" value="HATPase_C_sf"/>
</dbReference>
<gene>
    <name evidence="11" type="ORF">IAB46_05040</name>
</gene>
<protein>
    <recommendedName>
        <fullName evidence="2">histidine kinase</fullName>
        <ecNumber evidence="2">2.7.13.3</ecNumber>
    </recommendedName>
</protein>
<keyword evidence="9" id="KW-1133">Transmembrane helix</keyword>
<keyword evidence="6 11" id="KW-0418">Kinase</keyword>
<evidence type="ECO:0000256" key="4">
    <source>
        <dbReference type="ARBA" id="ARBA00022679"/>
    </source>
</evidence>
<dbReference type="Proteomes" id="UP000823927">
    <property type="component" value="Unassembled WGS sequence"/>
</dbReference>
<comment type="catalytic activity">
    <reaction evidence="1">
        <text>ATP + protein L-histidine = ADP + protein N-phospho-L-histidine.</text>
        <dbReference type="EC" id="2.7.13.3"/>
    </reaction>
</comment>
<dbReference type="Pfam" id="PF02518">
    <property type="entry name" value="HATPase_c"/>
    <property type="match status" value="1"/>
</dbReference>
<feature type="transmembrane region" description="Helical" evidence="9">
    <location>
        <begin position="181"/>
        <end position="201"/>
    </location>
</feature>
<evidence type="ECO:0000259" key="10">
    <source>
        <dbReference type="PROSITE" id="PS50109"/>
    </source>
</evidence>
<name>A0A9D1F3G9_9FIRM</name>